<dbReference type="RefSeq" id="XP_006818645.1">
    <property type="nucleotide sequence ID" value="XM_006818582.1"/>
</dbReference>
<feature type="chain" id="PRO_5046371402" evidence="1">
    <location>
        <begin position="25"/>
        <end position="104"/>
    </location>
</feature>
<dbReference type="Proteomes" id="UP000694865">
    <property type="component" value="Unplaced"/>
</dbReference>
<accession>A0ABM0MF54</accession>
<gene>
    <name evidence="3" type="primary">LOC102803540</name>
</gene>
<name>A0ABM0MF54_SACKO</name>
<feature type="signal peptide" evidence="1">
    <location>
        <begin position="1"/>
        <end position="24"/>
    </location>
</feature>
<evidence type="ECO:0000313" key="3">
    <source>
        <dbReference type="RefSeq" id="XP_006818645.1"/>
    </source>
</evidence>
<protein>
    <submittedName>
        <fullName evidence="3">Uncharacterized protein LOC102803540</fullName>
    </submittedName>
</protein>
<organism evidence="2 3">
    <name type="scientific">Saccoglossus kowalevskii</name>
    <name type="common">Acorn worm</name>
    <dbReference type="NCBI Taxonomy" id="10224"/>
    <lineage>
        <taxon>Eukaryota</taxon>
        <taxon>Metazoa</taxon>
        <taxon>Hemichordata</taxon>
        <taxon>Enteropneusta</taxon>
        <taxon>Harrimaniidae</taxon>
        <taxon>Saccoglossus</taxon>
    </lineage>
</organism>
<keyword evidence="2" id="KW-1185">Reference proteome</keyword>
<dbReference type="GeneID" id="102803540"/>
<proteinExistence type="predicted"/>
<evidence type="ECO:0000256" key="1">
    <source>
        <dbReference type="SAM" id="SignalP"/>
    </source>
</evidence>
<keyword evidence="1" id="KW-0732">Signal</keyword>
<sequence length="104" mass="11408">MQFSYLVCLLVPVIWLATTGLVTCTDELVNGCSDCGGVCRAHKCNKCETESAICSADCRNERVCCLPCVDCADDCGGRCRAHKCDRYEKEYNCSSCGRNRVCCV</sequence>
<evidence type="ECO:0000313" key="2">
    <source>
        <dbReference type="Proteomes" id="UP000694865"/>
    </source>
</evidence>
<reference evidence="3" key="1">
    <citation type="submission" date="2025-08" db="UniProtKB">
        <authorList>
            <consortium name="RefSeq"/>
        </authorList>
    </citation>
    <scope>IDENTIFICATION</scope>
    <source>
        <tissue evidence="3">Testes</tissue>
    </source>
</reference>